<dbReference type="GO" id="GO:0043137">
    <property type="term" value="P:DNA replication, removal of RNA primer"/>
    <property type="evidence" value="ECO:0007669"/>
    <property type="project" value="TreeGrafter"/>
</dbReference>
<sequence length="832" mass="92255">MPSLPFEAHPVIQGLVPEKTCSVCAARSCSKRCGGCRVVAYCTSDHQKTHWPKHKSACDAIKTARQVLEKEEALLRAYSGECIASAGEETIDLFTHEDAVGRFSDMFDTGDYMRARFRVADSLLQISTEEAVCKALAHFQDMLRLGRSDALGVRHWVPHLLLRLGREQECYDYLKWWTTSYNEEDECYDTSLPYLDIHGADVFEPISTFRPSAASLGQLSALALLKTRLYLDFVAFEDPDDYMGINLPLELDPVFDRQVGRIAQEAIQHLTSLDAAARAEHLLKQIREICKIVHEDNPYFWDTLIDEGPCVPPHYYSYRSEEHARYVVSFSQKAWNESDNALRTVECEVADLVPVYEGRGSGNAAAAVGMPMPFQTTAPRELQRGSGVVFPSRFVPPQPSSSPTALFPCTPGAGPVSRFVRYDNREMALVFTDGSCHNNGGSNPRAGWAVVAGQPPAVEGKQEGSLSIASGRLENRGPFGDESEPTSNRAELRAVIAALRMADWRQEGYTSIVIATDSSYAVDGATSWARSWVRNDWMTRTYNAVKNRDLWELLLGQVEQWSKRGLEVQLWKIPREQNMRADLAANTAVAKLDEPVFRDVEEGKEDDDDDDDDDGNDDASMVDDRVVNNNSSNRKGVLMLSIDQNGWAEKVYEDLVASVTARASSLQRSTDPEEALAMLDETPPPATILILDAGPARQLRVWKRVIDHLRAGTTVVLAGGFSTSVTSGQFERVFRRLGLPWKRASYTRDTVRLQREAVGRPLGDSLAAAYYPKATFARNVDPSAVWYAASEAPDQAAVVFAKVGQGRLGYIGDVNGEKESIQAVLAMCGLLR</sequence>
<feature type="domain" description="RNase H type-1" evidence="13">
    <location>
        <begin position="424"/>
        <end position="590"/>
    </location>
</feature>
<evidence type="ECO:0000256" key="1">
    <source>
        <dbReference type="ARBA" id="ARBA00000077"/>
    </source>
</evidence>
<dbReference type="STRING" id="1081102.A0A167PU33"/>
<feature type="region of interest" description="Disordered" evidence="11">
    <location>
        <begin position="594"/>
        <end position="629"/>
    </location>
</feature>
<keyword evidence="7 10" id="KW-0863">Zinc-finger</keyword>
<dbReference type="Proteomes" id="UP000076874">
    <property type="component" value="Unassembled WGS sequence"/>
</dbReference>
<evidence type="ECO:0000256" key="3">
    <source>
        <dbReference type="ARBA" id="ARBA00012180"/>
    </source>
</evidence>
<evidence type="ECO:0000256" key="6">
    <source>
        <dbReference type="ARBA" id="ARBA00022759"/>
    </source>
</evidence>
<dbReference type="SUPFAM" id="SSF53098">
    <property type="entry name" value="Ribonuclease H-like"/>
    <property type="match status" value="1"/>
</dbReference>
<evidence type="ECO:0000256" key="10">
    <source>
        <dbReference type="PROSITE-ProRule" id="PRU00134"/>
    </source>
</evidence>
<dbReference type="InterPro" id="IPR002893">
    <property type="entry name" value="Znf_MYND"/>
</dbReference>
<protein>
    <recommendedName>
        <fullName evidence="3">ribonuclease H</fullName>
        <ecNumber evidence="3">3.1.26.4</ecNumber>
    </recommendedName>
</protein>
<dbReference type="Gene3D" id="3.30.420.10">
    <property type="entry name" value="Ribonuclease H-like superfamily/Ribonuclease H"/>
    <property type="match status" value="1"/>
</dbReference>
<keyword evidence="8" id="KW-0378">Hydrolase</keyword>
<dbReference type="SUPFAM" id="SSF144232">
    <property type="entry name" value="HIT/MYND zinc finger-like"/>
    <property type="match status" value="1"/>
</dbReference>
<dbReference type="PROSITE" id="PS01360">
    <property type="entry name" value="ZF_MYND_1"/>
    <property type="match status" value="1"/>
</dbReference>
<comment type="similarity">
    <text evidence="2">Belongs to the RNase H family.</text>
</comment>
<dbReference type="GO" id="GO:0003676">
    <property type="term" value="F:nucleic acid binding"/>
    <property type="evidence" value="ECO:0007669"/>
    <property type="project" value="InterPro"/>
</dbReference>
<dbReference type="PROSITE" id="PS50879">
    <property type="entry name" value="RNASE_H_1"/>
    <property type="match status" value="1"/>
</dbReference>
<dbReference type="OrthoDB" id="4867420at2759"/>
<dbReference type="PANTHER" id="PTHR10642:SF26">
    <property type="entry name" value="RIBONUCLEASE H1"/>
    <property type="match status" value="1"/>
</dbReference>
<feature type="domain" description="MYND-type" evidence="12">
    <location>
        <begin position="21"/>
        <end position="58"/>
    </location>
</feature>
<keyword evidence="15" id="KW-1185">Reference proteome</keyword>
<dbReference type="InterPro" id="IPR002156">
    <property type="entry name" value="RNaseH_domain"/>
</dbReference>
<accession>A0A167PU33</accession>
<reference evidence="14 15" key="1">
    <citation type="journal article" date="2016" name="Genome Biol. Evol.">
        <title>Divergent and convergent evolution of fungal pathogenicity.</title>
        <authorList>
            <person name="Shang Y."/>
            <person name="Xiao G."/>
            <person name="Zheng P."/>
            <person name="Cen K."/>
            <person name="Zhan S."/>
            <person name="Wang C."/>
        </authorList>
    </citation>
    <scope>NUCLEOTIDE SEQUENCE [LARGE SCALE GENOMIC DNA]</scope>
    <source>
        <strain evidence="14 15">RCEF 264</strain>
    </source>
</reference>
<dbReference type="Gene3D" id="6.10.140.2220">
    <property type="match status" value="1"/>
</dbReference>
<keyword evidence="5" id="KW-0479">Metal-binding</keyword>
<evidence type="ECO:0000256" key="8">
    <source>
        <dbReference type="ARBA" id="ARBA00022801"/>
    </source>
</evidence>
<evidence type="ECO:0000256" key="11">
    <source>
        <dbReference type="SAM" id="MobiDB-lite"/>
    </source>
</evidence>
<keyword evidence="4" id="KW-0540">Nuclease</keyword>
<keyword evidence="9" id="KW-0862">Zinc</keyword>
<dbReference type="GO" id="GO:0004523">
    <property type="term" value="F:RNA-DNA hybrid ribonuclease activity"/>
    <property type="evidence" value="ECO:0007669"/>
    <property type="project" value="UniProtKB-EC"/>
</dbReference>
<dbReference type="InterPro" id="IPR012337">
    <property type="entry name" value="RNaseH-like_sf"/>
</dbReference>
<comment type="catalytic activity">
    <reaction evidence="1">
        <text>Endonucleolytic cleavage to 5'-phosphomonoester.</text>
        <dbReference type="EC" id="3.1.26.4"/>
    </reaction>
</comment>
<dbReference type="EMBL" id="AZHD01000015">
    <property type="protein sequence ID" value="OAA57028.1"/>
    <property type="molecule type" value="Genomic_DNA"/>
</dbReference>
<evidence type="ECO:0000313" key="15">
    <source>
        <dbReference type="Proteomes" id="UP000076874"/>
    </source>
</evidence>
<dbReference type="AlphaFoldDB" id="A0A167PU33"/>
<evidence type="ECO:0000259" key="12">
    <source>
        <dbReference type="PROSITE" id="PS50865"/>
    </source>
</evidence>
<evidence type="ECO:0000256" key="7">
    <source>
        <dbReference type="ARBA" id="ARBA00022771"/>
    </source>
</evidence>
<keyword evidence="6" id="KW-0255">Endonuclease</keyword>
<dbReference type="EC" id="3.1.26.4" evidence="3"/>
<dbReference type="GO" id="GO:0008270">
    <property type="term" value="F:zinc ion binding"/>
    <property type="evidence" value="ECO:0007669"/>
    <property type="project" value="UniProtKB-KW"/>
</dbReference>
<gene>
    <name evidence="14" type="ORF">SPI_07409</name>
</gene>
<feature type="compositionally biased region" description="Acidic residues" evidence="11">
    <location>
        <begin position="602"/>
        <end position="621"/>
    </location>
</feature>
<dbReference type="PROSITE" id="PS50865">
    <property type="entry name" value="ZF_MYND_2"/>
    <property type="match status" value="1"/>
</dbReference>
<organism evidence="14 15">
    <name type="scientific">Niveomyces insectorum RCEF 264</name>
    <dbReference type="NCBI Taxonomy" id="1081102"/>
    <lineage>
        <taxon>Eukaryota</taxon>
        <taxon>Fungi</taxon>
        <taxon>Dikarya</taxon>
        <taxon>Ascomycota</taxon>
        <taxon>Pezizomycotina</taxon>
        <taxon>Sordariomycetes</taxon>
        <taxon>Hypocreomycetidae</taxon>
        <taxon>Hypocreales</taxon>
        <taxon>Cordycipitaceae</taxon>
        <taxon>Niveomyces</taxon>
    </lineage>
</organism>
<dbReference type="CDD" id="cd13934">
    <property type="entry name" value="RNase_H_Dikarya_like"/>
    <property type="match status" value="1"/>
</dbReference>
<dbReference type="Pfam" id="PF00075">
    <property type="entry name" value="RNase_H"/>
    <property type="match status" value="1"/>
</dbReference>
<evidence type="ECO:0000256" key="2">
    <source>
        <dbReference type="ARBA" id="ARBA00005300"/>
    </source>
</evidence>
<dbReference type="InterPro" id="IPR050092">
    <property type="entry name" value="RNase_H"/>
</dbReference>
<evidence type="ECO:0000313" key="14">
    <source>
        <dbReference type="EMBL" id="OAA57028.1"/>
    </source>
</evidence>
<evidence type="ECO:0000259" key="13">
    <source>
        <dbReference type="PROSITE" id="PS50879"/>
    </source>
</evidence>
<comment type="caution">
    <text evidence="14">The sequence shown here is derived from an EMBL/GenBank/DDBJ whole genome shotgun (WGS) entry which is preliminary data.</text>
</comment>
<evidence type="ECO:0000256" key="9">
    <source>
        <dbReference type="ARBA" id="ARBA00022833"/>
    </source>
</evidence>
<proteinExistence type="inferred from homology"/>
<evidence type="ECO:0000256" key="5">
    <source>
        <dbReference type="ARBA" id="ARBA00022723"/>
    </source>
</evidence>
<evidence type="ECO:0000256" key="4">
    <source>
        <dbReference type="ARBA" id="ARBA00022722"/>
    </source>
</evidence>
<dbReference type="InterPro" id="IPR036397">
    <property type="entry name" value="RNaseH_sf"/>
</dbReference>
<dbReference type="Pfam" id="PF01753">
    <property type="entry name" value="zf-MYND"/>
    <property type="match status" value="1"/>
</dbReference>
<name>A0A167PU33_9HYPO</name>
<dbReference type="PANTHER" id="PTHR10642">
    <property type="entry name" value="RIBONUCLEASE H1"/>
    <property type="match status" value="1"/>
</dbReference>